<dbReference type="CDD" id="cd03013">
    <property type="entry name" value="PRX5_like"/>
    <property type="match status" value="1"/>
</dbReference>
<gene>
    <name evidence="9" type="ORF">CSSPTR1EN2_LOCUS7259</name>
</gene>
<name>A0ABP0TTF8_9BRYO</name>
<dbReference type="SUPFAM" id="SSF52833">
    <property type="entry name" value="Thioredoxin-like"/>
    <property type="match status" value="1"/>
</dbReference>
<comment type="function">
    <text evidence="7">Thiol-specific peroxidase that catalyzes the reduction of hydrogen peroxide and organic hydroperoxides to water and alcohols, respectively. Plays a role in cell protection against oxidative stress by detoxifying peroxides.</text>
</comment>
<keyword evidence="7" id="KW-0676">Redox-active center</keyword>
<dbReference type="InterPro" id="IPR013740">
    <property type="entry name" value="Redoxin"/>
</dbReference>
<reference evidence="9" key="1">
    <citation type="submission" date="2024-02" db="EMBL/GenBank/DDBJ databases">
        <authorList>
            <consortium name="ELIXIR-Norway"/>
            <consortium name="Elixir Norway"/>
        </authorList>
    </citation>
    <scope>NUCLEOTIDE SEQUENCE</scope>
</reference>
<keyword evidence="5 7" id="KW-0049">Antioxidant</keyword>
<evidence type="ECO:0000259" key="8">
    <source>
        <dbReference type="PROSITE" id="PS51352"/>
    </source>
</evidence>
<evidence type="ECO:0000313" key="10">
    <source>
        <dbReference type="Proteomes" id="UP001497512"/>
    </source>
</evidence>
<accession>A0ABP0TTF8</accession>
<dbReference type="EC" id="1.11.1.25" evidence="3 7"/>
<evidence type="ECO:0000256" key="5">
    <source>
        <dbReference type="ARBA" id="ARBA00022862"/>
    </source>
</evidence>
<dbReference type="PANTHER" id="PTHR10430">
    <property type="entry name" value="PEROXIREDOXIN"/>
    <property type="match status" value="1"/>
</dbReference>
<proteinExistence type="inferred from homology"/>
<evidence type="ECO:0000256" key="1">
    <source>
        <dbReference type="ARBA" id="ARBA00001711"/>
    </source>
</evidence>
<protein>
    <recommendedName>
        <fullName evidence="3 7">Glutaredoxin-dependent peroxiredoxin</fullName>
        <ecNumber evidence="3 7">1.11.1.25</ecNumber>
    </recommendedName>
</protein>
<sequence>MAAGMVKRNSYMLLHRASSASSPFLPAFFLSSSRNFSVAKNIDFESGITLQEARTWDEGVSSKFSTTPLADIFKGRKIVLFGLPGAFTGVCSKAHVPSFLKHADSLKGKGAEDIICVSVNDPYTINAWAEKLGAKDKIKFYGDFDGKFHKLVGLDLDLTGALLGPRSQRYAAFVEDGHIKVINVEKVPSEFKVSDAETLIKSL</sequence>
<evidence type="ECO:0000256" key="6">
    <source>
        <dbReference type="ARBA" id="ARBA00023002"/>
    </source>
</evidence>
<keyword evidence="6 7" id="KW-0560">Oxidoreductase</keyword>
<comment type="similarity">
    <text evidence="2 7">Belongs to the peroxiredoxin family. Prx5 subfamily.</text>
</comment>
<dbReference type="Pfam" id="PF08534">
    <property type="entry name" value="Redoxin"/>
    <property type="match status" value="1"/>
</dbReference>
<dbReference type="InterPro" id="IPR037944">
    <property type="entry name" value="PRX5-like"/>
</dbReference>
<organism evidence="9 10">
    <name type="scientific">Sphagnum troendelagicum</name>
    <dbReference type="NCBI Taxonomy" id="128251"/>
    <lineage>
        <taxon>Eukaryota</taxon>
        <taxon>Viridiplantae</taxon>
        <taxon>Streptophyta</taxon>
        <taxon>Embryophyta</taxon>
        <taxon>Bryophyta</taxon>
        <taxon>Sphagnophytina</taxon>
        <taxon>Sphagnopsida</taxon>
        <taxon>Sphagnales</taxon>
        <taxon>Sphagnaceae</taxon>
        <taxon>Sphagnum</taxon>
    </lineage>
</organism>
<keyword evidence="4 7" id="KW-0575">Peroxidase</keyword>
<dbReference type="Gene3D" id="3.40.30.10">
    <property type="entry name" value="Glutaredoxin"/>
    <property type="match status" value="1"/>
</dbReference>
<dbReference type="PANTHER" id="PTHR10430:SF34">
    <property type="entry name" value="PEROXIREDOXIN-2F, MITOCHONDRIAL"/>
    <property type="match status" value="1"/>
</dbReference>
<dbReference type="EMBL" id="OZ019906">
    <property type="protein sequence ID" value="CAK9204184.1"/>
    <property type="molecule type" value="Genomic_DNA"/>
</dbReference>
<evidence type="ECO:0000256" key="7">
    <source>
        <dbReference type="RuleBase" id="RU366011"/>
    </source>
</evidence>
<evidence type="ECO:0000256" key="4">
    <source>
        <dbReference type="ARBA" id="ARBA00022559"/>
    </source>
</evidence>
<dbReference type="PROSITE" id="PS51352">
    <property type="entry name" value="THIOREDOXIN_2"/>
    <property type="match status" value="1"/>
</dbReference>
<evidence type="ECO:0000256" key="3">
    <source>
        <dbReference type="ARBA" id="ARBA00013016"/>
    </source>
</evidence>
<keyword evidence="10" id="KW-1185">Reference proteome</keyword>
<comment type="catalytic activity">
    <reaction evidence="1">
        <text>[glutaredoxin]-dithiol + a hydroperoxide = [glutaredoxin]-disulfide + an alcohol + H2O</text>
        <dbReference type="Rhea" id="RHEA:62624"/>
        <dbReference type="Rhea" id="RHEA-COMP:10729"/>
        <dbReference type="Rhea" id="RHEA-COMP:10730"/>
        <dbReference type="ChEBI" id="CHEBI:15377"/>
        <dbReference type="ChEBI" id="CHEBI:29950"/>
        <dbReference type="ChEBI" id="CHEBI:30879"/>
        <dbReference type="ChEBI" id="CHEBI:35924"/>
        <dbReference type="ChEBI" id="CHEBI:50058"/>
        <dbReference type="EC" id="1.11.1.25"/>
    </reaction>
</comment>
<evidence type="ECO:0000256" key="2">
    <source>
        <dbReference type="ARBA" id="ARBA00010505"/>
    </source>
</evidence>
<feature type="domain" description="Thioredoxin" evidence="8">
    <location>
        <begin position="19"/>
        <end position="203"/>
    </location>
</feature>
<dbReference type="Proteomes" id="UP001497512">
    <property type="component" value="Chromosome 14"/>
</dbReference>
<dbReference type="InterPro" id="IPR013766">
    <property type="entry name" value="Thioredoxin_domain"/>
</dbReference>
<evidence type="ECO:0000313" key="9">
    <source>
        <dbReference type="EMBL" id="CAK9204184.1"/>
    </source>
</evidence>
<dbReference type="InterPro" id="IPR036249">
    <property type="entry name" value="Thioredoxin-like_sf"/>
</dbReference>